<comment type="subcellular location">
    <subcellularLocation>
        <location evidence="9">Cytoplasm</location>
    </subcellularLocation>
</comment>
<dbReference type="PANTHER" id="PTHR46986:SF1">
    <property type="entry name" value="ENDORIBONUCLEASE YBEY, CHLOROPLASTIC"/>
    <property type="match status" value="1"/>
</dbReference>
<organism evidence="10 11">
    <name type="scientific">Stenomitos frigidus AS-A4</name>
    <dbReference type="NCBI Taxonomy" id="2933935"/>
    <lineage>
        <taxon>Bacteria</taxon>
        <taxon>Bacillati</taxon>
        <taxon>Cyanobacteriota</taxon>
        <taxon>Cyanophyceae</taxon>
        <taxon>Leptolyngbyales</taxon>
        <taxon>Leptolyngbyaceae</taxon>
        <taxon>Stenomitos</taxon>
    </lineage>
</organism>
<dbReference type="EC" id="3.1.-.-" evidence="9"/>
<feature type="binding site" evidence="9">
    <location>
        <position position="148"/>
    </location>
    <ligand>
        <name>Zn(2+)</name>
        <dbReference type="ChEBI" id="CHEBI:29105"/>
        <note>catalytic</note>
    </ligand>
</feature>
<comment type="caution">
    <text evidence="10">The sequence shown here is derived from an EMBL/GenBank/DDBJ whole genome shotgun (WGS) entry which is preliminary data.</text>
</comment>
<keyword evidence="2 9" id="KW-0690">Ribosome biogenesis</keyword>
<dbReference type="InterPro" id="IPR023091">
    <property type="entry name" value="MetalPrtase_cat_dom_sf_prd"/>
</dbReference>
<dbReference type="HAMAP" id="MF_00009">
    <property type="entry name" value="Endoribonucl_YbeY"/>
    <property type="match status" value="1"/>
</dbReference>
<feature type="binding site" evidence="9">
    <location>
        <position position="158"/>
    </location>
    <ligand>
        <name>Zn(2+)</name>
        <dbReference type="ChEBI" id="CHEBI:29105"/>
        <note>catalytic</note>
    </ligand>
</feature>
<keyword evidence="7 9" id="KW-0378">Hydrolase</keyword>
<evidence type="ECO:0000313" key="10">
    <source>
        <dbReference type="EMBL" id="MEP1059569.1"/>
    </source>
</evidence>
<evidence type="ECO:0000256" key="5">
    <source>
        <dbReference type="ARBA" id="ARBA00022723"/>
    </source>
</evidence>
<comment type="similarity">
    <text evidence="1 9">Belongs to the endoribonuclease YbeY family.</text>
</comment>
<keyword evidence="5 9" id="KW-0479">Metal-binding</keyword>
<reference evidence="10 11" key="1">
    <citation type="submission" date="2022-04" db="EMBL/GenBank/DDBJ databases">
        <title>Positive selection, recombination, and allopatry shape intraspecific diversity of widespread and dominant cyanobacteria.</title>
        <authorList>
            <person name="Wei J."/>
            <person name="Shu W."/>
            <person name="Hu C."/>
        </authorList>
    </citation>
    <scope>NUCLEOTIDE SEQUENCE [LARGE SCALE GENOMIC DNA]</scope>
    <source>
        <strain evidence="10 11">AS-A4</strain>
    </source>
</reference>
<dbReference type="NCBIfam" id="TIGR00043">
    <property type="entry name" value="rRNA maturation RNase YbeY"/>
    <property type="match status" value="1"/>
</dbReference>
<comment type="function">
    <text evidence="9">Single strand-specific metallo-endoribonuclease involved in late-stage 70S ribosome quality control and in maturation of the 3' terminus of the 16S rRNA.</text>
</comment>
<keyword evidence="6 9" id="KW-0255">Endonuclease</keyword>
<dbReference type="InterPro" id="IPR020549">
    <property type="entry name" value="YbeY_CS"/>
</dbReference>
<evidence type="ECO:0000256" key="8">
    <source>
        <dbReference type="ARBA" id="ARBA00022833"/>
    </source>
</evidence>
<dbReference type="PROSITE" id="PS01306">
    <property type="entry name" value="UPF0054"/>
    <property type="match status" value="1"/>
</dbReference>
<gene>
    <name evidence="9 10" type="primary">ybeY</name>
    <name evidence="10" type="ORF">NDI38_14075</name>
</gene>
<evidence type="ECO:0000256" key="6">
    <source>
        <dbReference type="ARBA" id="ARBA00022759"/>
    </source>
</evidence>
<evidence type="ECO:0000256" key="2">
    <source>
        <dbReference type="ARBA" id="ARBA00022517"/>
    </source>
</evidence>
<evidence type="ECO:0000256" key="4">
    <source>
        <dbReference type="ARBA" id="ARBA00022722"/>
    </source>
</evidence>
<sequence length="185" mass="21055">MRLQAVQVEVCVQDGSEEFTEAGSSGDEFAVSVAIDPVITTETWERWFQDWLEALQPTFSPIDAYELSLRLTDDREIQQLNQQYRQQDKPTDVLAFAALESLYPEPDELQATLPLYLGDIVISIDTAQRQAEGQQHPLNVELAWLASHGLLHLLGWDHPDEDSLTRMLKQQQDLLEIVGLHSKTR</sequence>
<dbReference type="EMBL" id="JAMPLM010000011">
    <property type="protein sequence ID" value="MEP1059569.1"/>
    <property type="molecule type" value="Genomic_DNA"/>
</dbReference>
<keyword evidence="3 9" id="KW-0698">rRNA processing</keyword>
<dbReference type="InterPro" id="IPR002036">
    <property type="entry name" value="YbeY"/>
</dbReference>
<evidence type="ECO:0000256" key="1">
    <source>
        <dbReference type="ARBA" id="ARBA00010875"/>
    </source>
</evidence>
<dbReference type="Pfam" id="PF02130">
    <property type="entry name" value="YbeY"/>
    <property type="match status" value="1"/>
</dbReference>
<evidence type="ECO:0000313" key="11">
    <source>
        <dbReference type="Proteomes" id="UP001476950"/>
    </source>
</evidence>
<protein>
    <recommendedName>
        <fullName evidence="9">Endoribonuclease YbeY</fullName>
        <ecNumber evidence="9">3.1.-.-</ecNumber>
    </recommendedName>
</protein>
<dbReference type="SUPFAM" id="SSF55486">
    <property type="entry name" value="Metalloproteases ('zincins'), catalytic domain"/>
    <property type="match status" value="1"/>
</dbReference>
<name>A0ABV0KK02_9CYAN</name>
<evidence type="ECO:0000256" key="3">
    <source>
        <dbReference type="ARBA" id="ARBA00022552"/>
    </source>
</evidence>
<accession>A0ABV0KK02</accession>
<dbReference type="Gene3D" id="3.40.390.30">
    <property type="entry name" value="Metalloproteases ('zincins'), catalytic domain"/>
    <property type="match status" value="1"/>
</dbReference>
<evidence type="ECO:0000256" key="9">
    <source>
        <dbReference type="HAMAP-Rule" id="MF_00009"/>
    </source>
</evidence>
<dbReference type="Proteomes" id="UP001476950">
    <property type="component" value="Unassembled WGS sequence"/>
</dbReference>
<keyword evidence="8 9" id="KW-0862">Zinc</keyword>
<comment type="cofactor">
    <cofactor evidence="9">
        <name>Zn(2+)</name>
        <dbReference type="ChEBI" id="CHEBI:29105"/>
    </cofactor>
    <text evidence="9">Binds 1 zinc ion.</text>
</comment>
<proteinExistence type="inferred from homology"/>
<feature type="binding site" evidence="9">
    <location>
        <position position="152"/>
    </location>
    <ligand>
        <name>Zn(2+)</name>
        <dbReference type="ChEBI" id="CHEBI:29105"/>
        <note>catalytic</note>
    </ligand>
</feature>
<keyword evidence="11" id="KW-1185">Reference proteome</keyword>
<dbReference type="RefSeq" id="WP_199304958.1">
    <property type="nucleotide sequence ID" value="NZ_JAMPLM010000011.1"/>
</dbReference>
<keyword evidence="9" id="KW-0963">Cytoplasm</keyword>
<dbReference type="PANTHER" id="PTHR46986">
    <property type="entry name" value="ENDORIBONUCLEASE YBEY, CHLOROPLASTIC"/>
    <property type="match status" value="1"/>
</dbReference>
<keyword evidence="4 9" id="KW-0540">Nuclease</keyword>
<evidence type="ECO:0000256" key="7">
    <source>
        <dbReference type="ARBA" id="ARBA00022801"/>
    </source>
</evidence>